<evidence type="ECO:0000313" key="2">
    <source>
        <dbReference type="Proteomes" id="UP001064048"/>
    </source>
</evidence>
<protein>
    <submittedName>
        <fullName evidence="1">Uncharacterized protein</fullName>
    </submittedName>
</protein>
<keyword evidence="2" id="KW-1185">Reference proteome</keyword>
<organism evidence="1 2">
    <name type="scientific">Choristoneura fumiferana</name>
    <name type="common">Spruce budworm moth</name>
    <name type="synonym">Archips fumiferana</name>
    <dbReference type="NCBI Taxonomy" id="7141"/>
    <lineage>
        <taxon>Eukaryota</taxon>
        <taxon>Metazoa</taxon>
        <taxon>Ecdysozoa</taxon>
        <taxon>Arthropoda</taxon>
        <taxon>Hexapoda</taxon>
        <taxon>Insecta</taxon>
        <taxon>Pterygota</taxon>
        <taxon>Neoptera</taxon>
        <taxon>Endopterygota</taxon>
        <taxon>Lepidoptera</taxon>
        <taxon>Glossata</taxon>
        <taxon>Ditrysia</taxon>
        <taxon>Tortricoidea</taxon>
        <taxon>Tortricidae</taxon>
        <taxon>Tortricinae</taxon>
        <taxon>Choristoneura</taxon>
    </lineage>
</organism>
<proteinExistence type="predicted"/>
<dbReference type="Proteomes" id="UP001064048">
    <property type="component" value="Chromosome 5"/>
</dbReference>
<gene>
    <name evidence="1" type="ORF">MSG28_003630</name>
</gene>
<reference evidence="1 2" key="1">
    <citation type="journal article" date="2022" name="Genome Biol. Evol.">
        <title>The Spruce Budworm Genome: Reconstructing the Evolutionary History of Antifreeze Proteins.</title>
        <authorList>
            <person name="Beliveau C."/>
            <person name="Gagne P."/>
            <person name="Picq S."/>
            <person name="Vernygora O."/>
            <person name="Keeling C.I."/>
            <person name="Pinkney K."/>
            <person name="Doucet D."/>
            <person name="Wen F."/>
            <person name="Johnston J.S."/>
            <person name="Maaroufi H."/>
            <person name="Boyle B."/>
            <person name="Laroche J."/>
            <person name="Dewar K."/>
            <person name="Juretic N."/>
            <person name="Blackburn G."/>
            <person name="Nisole A."/>
            <person name="Brunet B."/>
            <person name="Brandao M."/>
            <person name="Lumley L."/>
            <person name="Duan J."/>
            <person name="Quan G."/>
            <person name="Lucarotti C.J."/>
            <person name="Roe A.D."/>
            <person name="Sperling F.A.H."/>
            <person name="Levesque R.C."/>
            <person name="Cusson M."/>
        </authorList>
    </citation>
    <scope>NUCLEOTIDE SEQUENCE [LARGE SCALE GENOMIC DNA]</scope>
    <source>
        <strain evidence="1">Glfc:IPQL:Cfum</strain>
    </source>
</reference>
<dbReference type="EMBL" id="CM046105">
    <property type="protein sequence ID" value="KAI8435299.1"/>
    <property type="molecule type" value="Genomic_DNA"/>
</dbReference>
<evidence type="ECO:0000313" key="1">
    <source>
        <dbReference type="EMBL" id="KAI8435299.1"/>
    </source>
</evidence>
<accession>A0ACC0KFT4</accession>
<comment type="caution">
    <text evidence="1">The sequence shown here is derived from an EMBL/GenBank/DDBJ whole genome shotgun (WGS) entry which is preliminary data.</text>
</comment>
<sequence>MSPVFSLSRCRRDALLDLIIGSDEPLTNGDAAPRAPPAPASNNNNVRHTPAYLYNNKAEFSLAIKP</sequence>
<name>A0ACC0KFT4_CHOFU</name>